<evidence type="ECO:0000259" key="2">
    <source>
        <dbReference type="Pfam" id="PF17667"/>
    </source>
</evidence>
<evidence type="ECO:0000313" key="4">
    <source>
        <dbReference type="Proteomes" id="UP001385951"/>
    </source>
</evidence>
<reference evidence="3 4" key="1">
    <citation type="submission" date="2022-09" db="EMBL/GenBank/DDBJ databases">
        <authorList>
            <person name="Palmer J.M."/>
        </authorList>
    </citation>
    <scope>NUCLEOTIDE SEQUENCE [LARGE SCALE GENOMIC DNA]</scope>
    <source>
        <strain evidence="3 4">DSM 7382</strain>
    </source>
</reference>
<dbReference type="AlphaFoldDB" id="A0AAW0H082"/>
<name>A0AAW0H082_9APHY</name>
<dbReference type="Pfam" id="PF17667">
    <property type="entry name" value="Pkinase_fungal"/>
    <property type="match status" value="2"/>
</dbReference>
<accession>A0AAW0H082</accession>
<organism evidence="3 4">
    <name type="scientific">Cerrena zonata</name>
    <dbReference type="NCBI Taxonomy" id="2478898"/>
    <lineage>
        <taxon>Eukaryota</taxon>
        <taxon>Fungi</taxon>
        <taxon>Dikarya</taxon>
        <taxon>Basidiomycota</taxon>
        <taxon>Agaricomycotina</taxon>
        <taxon>Agaricomycetes</taxon>
        <taxon>Polyporales</taxon>
        <taxon>Cerrenaceae</taxon>
        <taxon>Cerrena</taxon>
    </lineage>
</organism>
<dbReference type="InterPro" id="IPR011009">
    <property type="entry name" value="Kinase-like_dom_sf"/>
</dbReference>
<feature type="region of interest" description="Disordered" evidence="1">
    <location>
        <begin position="259"/>
        <end position="288"/>
    </location>
</feature>
<protein>
    <recommendedName>
        <fullName evidence="2">Fungal-type protein kinase domain-containing protein</fullName>
    </recommendedName>
</protein>
<evidence type="ECO:0000313" key="3">
    <source>
        <dbReference type="EMBL" id="KAK7695971.1"/>
    </source>
</evidence>
<feature type="domain" description="Fungal-type protein kinase" evidence="2">
    <location>
        <begin position="571"/>
        <end position="694"/>
    </location>
</feature>
<dbReference type="PANTHER" id="PTHR38248:SF2">
    <property type="entry name" value="FUNK1 11"/>
    <property type="match status" value="1"/>
</dbReference>
<sequence>MVFLPRFWGGLPYPPSYLVDGCAALRARDEINISEPPTVIRKCPSVPNIMSSKQYEVVRLLQSEPPTPVGMPLDMTPVWTDELLVKGALTQVLQDKIDIEYDVINFVQHVLKFTPQDIPRRKDGYLLDKESCAIFSRRKYLKEDGPDEQVIKGERACCHAFQSIVWDLIRQLQDKPNDQQPFPAVLAYLHDHVVADDFASYKPDFVYGPSVEPQLQNWDFIGGFGEMKKSRDTNAPGEHARAITNDKLQKLTLDWMARRDTNGKPTSKSSEVPEIPERTRKRKAKWQPISRSNRKVNMGWVTPHTPATAPNTRHLLLATDTEIQMLKYVNELLSHGIRTYAFGYLLQDTSMSLWYIDRMGIASSKSFDIFRNPELLLLVVSALYFSDHHALGFNPLVEYPKGATHEGAILKLPLPLAIGDEGTKSPSPVEFDLRVSSDTPLVVAHGALGRGTTVIPLRARGSAKKLWGDENLVVKLSWPSVDRKSEADIIRIVRKKLGEHDKARVYVRNIVELKCSSEISAVDLKLPRAFMDLPEPSEPRVWLRALVMKEYLPLECIGGLDDFKLVYIYVFEAHHWVYNVAGVLHGDVSVDNIMFYYDDRHQVVGVLTDWDLSSVEKEPTYLRDAAEGDFGFRGTSKSEATRDTTSRKSETCSQYKMGKGPFLALDLSISASNPTPHQYRHDLESFFYVLCFFCAKFRFGNTEIPKAHFAYLPDWENDTITPFDTKKKKFFTNYGTFKAIFKDADPVFRPLLEQWITPLHRGMFWDVPDFTLKLQARSGRLSFARDDKDEEEIQRLLKKIQEATDKANDTITYERFRDVLST</sequence>
<proteinExistence type="predicted"/>
<dbReference type="SUPFAM" id="SSF56112">
    <property type="entry name" value="Protein kinase-like (PK-like)"/>
    <property type="match status" value="1"/>
</dbReference>
<comment type="caution">
    <text evidence="3">The sequence shown here is derived from an EMBL/GenBank/DDBJ whole genome shotgun (WGS) entry which is preliminary data.</text>
</comment>
<evidence type="ECO:0000256" key="1">
    <source>
        <dbReference type="SAM" id="MobiDB-lite"/>
    </source>
</evidence>
<keyword evidence="4" id="KW-1185">Reference proteome</keyword>
<dbReference type="InterPro" id="IPR040976">
    <property type="entry name" value="Pkinase_fungal"/>
</dbReference>
<dbReference type="EMBL" id="JASBNA010000001">
    <property type="protein sequence ID" value="KAK7695971.1"/>
    <property type="molecule type" value="Genomic_DNA"/>
</dbReference>
<dbReference type="Proteomes" id="UP001385951">
    <property type="component" value="Unassembled WGS sequence"/>
</dbReference>
<dbReference type="PANTHER" id="PTHR38248">
    <property type="entry name" value="FUNK1 6"/>
    <property type="match status" value="1"/>
</dbReference>
<gene>
    <name evidence="3" type="ORF">QCA50_000610</name>
</gene>
<feature type="domain" description="Fungal-type protein kinase" evidence="2">
    <location>
        <begin position="319"/>
        <end position="497"/>
    </location>
</feature>